<dbReference type="SUPFAM" id="SSF56601">
    <property type="entry name" value="beta-lactamase/transpeptidase-like"/>
    <property type="match status" value="1"/>
</dbReference>
<sequence length="909" mass="101276">MVTFGIRSLLGLHQPKNKYELLDRKYGLLRARDRSRLLLVAMSIALLALLGTVASLAATAPTSKWHWSGGWATYQSISCDTIKHGYQCSNNISHYWGQYSPYFSVPSDISDEVPDGCAVTFAQILSRHGARDPTASKTAAYNSTIMTLQSRVEDFTGLYAFLNNYEYTLGADQLTRFGQQELINSGIKYYQRYEGLASHLTPFVRSSGEARVVVSSQNWTQGFHDAKLADWNNKHQDTAYPYPILVIPETDGENNTLNHDLCTVFEDGPDSDIADNAQATWASIFVPPIQKRLNADMPGANLTETQTIYLMDLCPFNTVASANGTISPFCDLFTEKEWYQYGYYETLNKFYGYSYGNPLGPTQGVGFANELIARLTNKPVHEGASINRTLDENNATFPLGRKLYADFSHDNDMTAIFSALGLYNTTTLLPNTSVVETPQANGYSAAWTVPFAARAYFEKLQCRGRSDEMVRVIINDRVLPLAQCDGDQDGLCTLQSFIDSLVFARCGAEVFGQRDERQVDGRGRSGLRLGRPKRTRDRRGGVGGDGPQQPPSHDPRHGLLDRSCTKLLATMACLQAVEQGTLKLDDHQQVYQLAPELEKVKVLQEDGSLVDKKRDITLRLLLSHTSGFGYEFFSTKLQDYGRPVGFDVFHSDEREILNMPLVHQPGETWEYGIGIDWAGILLERATGMKLNDWIQQNIMKPLNLNNINMFPTESMKKNLAYMHQRWPGDQSKSEERDHVYREPLLANTPEEKARLLNSGGAGAFAPPREYVQVLATLLNDGKSPKTGAQILKKETVDLMWENQVPQLPNFARVGIPSAKPEQTNPVPELYPQEGNPPQGWGLSFMITQEPGATGRGANTAWWAGIANLFWWADREKGVAGMIASQVMPFGDPHVIGQWGACEAAIYASL</sequence>
<evidence type="ECO:0000256" key="3">
    <source>
        <dbReference type="ARBA" id="ARBA00022801"/>
    </source>
</evidence>
<dbReference type="Pfam" id="PF00144">
    <property type="entry name" value="Beta-lactamase"/>
    <property type="match status" value="1"/>
</dbReference>
<dbReference type="InterPro" id="IPR033379">
    <property type="entry name" value="Acid_Pase_AS"/>
</dbReference>
<protein>
    <recommendedName>
        <fullName evidence="2">3-phytase</fullName>
        <ecNumber evidence="2">3.1.3.8</ecNumber>
    </recommendedName>
</protein>
<dbReference type="GO" id="GO:0003993">
    <property type="term" value="F:acid phosphatase activity"/>
    <property type="evidence" value="ECO:0007669"/>
    <property type="project" value="TreeGrafter"/>
</dbReference>
<dbReference type="InterPro" id="IPR012338">
    <property type="entry name" value="Beta-lactam/transpept-like"/>
</dbReference>
<dbReference type="AlphaFoldDB" id="A0A9W7W1H2"/>
<keyword evidence="5" id="KW-0812">Transmembrane</keyword>
<dbReference type="CDD" id="cd07061">
    <property type="entry name" value="HP_HAP_like"/>
    <property type="match status" value="1"/>
</dbReference>
<name>A0A9W7W1H2_9PEZI</name>
<dbReference type="Gene3D" id="3.40.710.10">
    <property type="entry name" value="DD-peptidase/beta-lactamase superfamily"/>
    <property type="match status" value="1"/>
</dbReference>
<proteinExistence type="inferred from homology"/>
<dbReference type="Proteomes" id="UP001138500">
    <property type="component" value="Unassembled WGS sequence"/>
</dbReference>
<feature type="region of interest" description="Disordered" evidence="4">
    <location>
        <begin position="517"/>
        <end position="559"/>
    </location>
</feature>
<dbReference type="SUPFAM" id="SSF53254">
    <property type="entry name" value="Phosphoglycerate mutase-like"/>
    <property type="match status" value="1"/>
</dbReference>
<comment type="similarity">
    <text evidence="1">Belongs to the histidine acid phosphatase family.</text>
</comment>
<evidence type="ECO:0000256" key="2">
    <source>
        <dbReference type="ARBA" id="ARBA00012632"/>
    </source>
</evidence>
<dbReference type="Gene3D" id="3.40.50.1240">
    <property type="entry name" value="Phosphoglycerate mutase-like"/>
    <property type="match status" value="1"/>
</dbReference>
<keyword evidence="5" id="KW-0472">Membrane</keyword>
<dbReference type="EC" id="3.1.3.8" evidence="2"/>
<dbReference type="InterPro" id="IPR000560">
    <property type="entry name" value="His_Pase_clade-2"/>
</dbReference>
<keyword evidence="5" id="KW-1133">Transmembrane helix</keyword>
<dbReference type="PROSITE" id="PS00616">
    <property type="entry name" value="HIS_ACID_PHOSPHAT_1"/>
    <property type="match status" value="1"/>
</dbReference>
<evidence type="ECO:0000256" key="4">
    <source>
        <dbReference type="SAM" id="MobiDB-lite"/>
    </source>
</evidence>
<dbReference type="PANTHER" id="PTHR20963:SF24">
    <property type="entry name" value="3-PHYTASE B"/>
    <property type="match status" value="1"/>
</dbReference>
<dbReference type="Pfam" id="PF00328">
    <property type="entry name" value="His_Phos_2"/>
    <property type="match status" value="1"/>
</dbReference>
<gene>
    <name evidence="7" type="ORF">Tdes44962_MAKER03352</name>
</gene>
<dbReference type="PANTHER" id="PTHR20963">
    <property type="entry name" value="MULTIPLE INOSITOL POLYPHOSPHATE PHOSPHATASE-RELATED"/>
    <property type="match status" value="1"/>
</dbReference>
<dbReference type="GO" id="GO:0016158">
    <property type="term" value="F:inositol hexakisphosphate 3-phosphatase activity"/>
    <property type="evidence" value="ECO:0007669"/>
    <property type="project" value="UniProtKB-EC"/>
</dbReference>
<reference evidence="7 8" key="1">
    <citation type="journal article" date="2018" name="IMA Fungus">
        <title>IMA Genome-F 10: Nine draft genome sequences of Claviceps purpurea s.lat., including C. arundinis, C. humidiphila, and C. cf. spartinae, pseudomolecules for the pitch canker pathogen Fusarium circinatum, draft genome of Davidsoniella eucalypti, Grosmannia galeiformis, Quambalaria eucalypti, and Teratosphaeria destructans.</title>
        <authorList>
            <person name="Wingfield B.D."/>
            <person name="Liu M."/>
            <person name="Nguyen H.D."/>
            <person name="Lane F.A."/>
            <person name="Morgan S.W."/>
            <person name="De Vos L."/>
            <person name="Wilken P.M."/>
            <person name="Duong T.A."/>
            <person name="Aylward J."/>
            <person name="Coetzee M.P."/>
            <person name="Dadej K."/>
            <person name="De Beer Z.W."/>
            <person name="Findlay W."/>
            <person name="Havenga M."/>
            <person name="Kolarik M."/>
            <person name="Menzies J.G."/>
            <person name="Naidoo K."/>
            <person name="Pochopski O."/>
            <person name="Shoukouhi P."/>
            <person name="Santana Q.C."/>
            <person name="Seifert K.A."/>
            <person name="Soal N."/>
            <person name="Steenkamp E.T."/>
            <person name="Tatham C.T."/>
            <person name="van der Nest M.A."/>
            <person name="Wingfield M.J."/>
        </authorList>
    </citation>
    <scope>NUCLEOTIDE SEQUENCE [LARGE SCALE GENOMIC DNA]</scope>
    <source>
        <strain evidence="7">CMW44962</strain>
    </source>
</reference>
<evidence type="ECO:0000313" key="7">
    <source>
        <dbReference type="EMBL" id="KAH9826807.1"/>
    </source>
</evidence>
<feature type="domain" description="Beta-lactamase-related" evidence="6">
    <location>
        <begin position="537"/>
        <end position="889"/>
    </location>
</feature>
<evidence type="ECO:0000313" key="8">
    <source>
        <dbReference type="Proteomes" id="UP001138500"/>
    </source>
</evidence>
<comment type="caution">
    <text evidence="7">The sequence shown here is derived from an EMBL/GenBank/DDBJ whole genome shotgun (WGS) entry which is preliminary data.</text>
</comment>
<keyword evidence="3" id="KW-0378">Hydrolase</keyword>
<organism evidence="7 8">
    <name type="scientific">Teratosphaeria destructans</name>
    <dbReference type="NCBI Taxonomy" id="418781"/>
    <lineage>
        <taxon>Eukaryota</taxon>
        <taxon>Fungi</taxon>
        <taxon>Dikarya</taxon>
        <taxon>Ascomycota</taxon>
        <taxon>Pezizomycotina</taxon>
        <taxon>Dothideomycetes</taxon>
        <taxon>Dothideomycetidae</taxon>
        <taxon>Mycosphaerellales</taxon>
        <taxon>Teratosphaeriaceae</taxon>
        <taxon>Teratosphaeria</taxon>
    </lineage>
</organism>
<dbReference type="InterPro" id="IPR029033">
    <property type="entry name" value="His_PPase_superfam"/>
</dbReference>
<feature type="transmembrane region" description="Helical" evidence="5">
    <location>
        <begin position="37"/>
        <end position="58"/>
    </location>
</feature>
<dbReference type="PROSITE" id="PS00778">
    <property type="entry name" value="HIS_ACID_PHOSPHAT_2"/>
    <property type="match status" value="1"/>
</dbReference>
<keyword evidence="8" id="KW-1185">Reference proteome</keyword>
<evidence type="ECO:0000256" key="1">
    <source>
        <dbReference type="ARBA" id="ARBA00005375"/>
    </source>
</evidence>
<evidence type="ECO:0000256" key="5">
    <source>
        <dbReference type="SAM" id="Phobius"/>
    </source>
</evidence>
<dbReference type="InterPro" id="IPR001466">
    <property type="entry name" value="Beta-lactam-related"/>
</dbReference>
<reference evidence="7 8" key="2">
    <citation type="journal article" date="2021" name="Curr. Genet.">
        <title>Genetic response to nitrogen starvation in the aggressive Eucalyptus foliar pathogen Teratosphaeria destructans.</title>
        <authorList>
            <person name="Havenga M."/>
            <person name="Wingfield B.D."/>
            <person name="Wingfield M.J."/>
            <person name="Dreyer L.L."/>
            <person name="Roets F."/>
            <person name="Aylward J."/>
        </authorList>
    </citation>
    <scope>NUCLEOTIDE SEQUENCE [LARGE SCALE GENOMIC DNA]</scope>
    <source>
        <strain evidence="7">CMW44962</strain>
    </source>
</reference>
<evidence type="ECO:0000259" key="6">
    <source>
        <dbReference type="Pfam" id="PF00144"/>
    </source>
</evidence>
<accession>A0A9W7W1H2</accession>
<dbReference type="OrthoDB" id="6509975at2759"/>
<dbReference type="EMBL" id="RIBY02001956">
    <property type="protein sequence ID" value="KAH9826807.1"/>
    <property type="molecule type" value="Genomic_DNA"/>
</dbReference>